<dbReference type="PANTHER" id="PTHR43394">
    <property type="entry name" value="ATP-DEPENDENT PERMEASE MDL1, MITOCHONDRIAL"/>
    <property type="match status" value="1"/>
</dbReference>
<evidence type="ECO:0000256" key="3">
    <source>
        <dbReference type="ARBA" id="ARBA00022692"/>
    </source>
</evidence>
<dbReference type="FunFam" id="3.40.50.300:FF:000251">
    <property type="entry name" value="ABC transporter B family member 19"/>
    <property type="match status" value="1"/>
</dbReference>
<dbReference type="InterPro" id="IPR027417">
    <property type="entry name" value="P-loop_NTPase"/>
</dbReference>
<feature type="transmembrane region" description="Helical" evidence="9">
    <location>
        <begin position="823"/>
        <end position="849"/>
    </location>
</feature>
<dbReference type="PROSITE" id="PS50893">
    <property type="entry name" value="ABC_TRANSPORTER_2"/>
    <property type="match status" value="2"/>
</dbReference>
<feature type="domain" description="ABC transmembrane type-1" evidence="11">
    <location>
        <begin position="59"/>
        <end position="348"/>
    </location>
</feature>
<protein>
    <submittedName>
        <fullName evidence="12">ABC transporter, ABC-B family, MDR type</fullName>
    </submittedName>
</protein>
<dbReference type="InterPro" id="IPR017871">
    <property type="entry name" value="ABC_transporter-like_CS"/>
</dbReference>
<dbReference type="InterPro" id="IPR003593">
    <property type="entry name" value="AAA+_ATPase"/>
</dbReference>
<name>A0AAI9ED90_9PEZI</name>
<dbReference type="SUPFAM" id="SSF52540">
    <property type="entry name" value="P-loop containing nucleoside triphosphate hydrolases"/>
    <property type="match status" value="2"/>
</dbReference>
<feature type="transmembrane region" description="Helical" evidence="9">
    <location>
        <begin position="179"/>
        <end position="199"/>
    </location>
</feature>
<dbReference type="InterPro" id="IPR039421">
    <property type="entry name" value="Type_1_exporter"/>
</dbReference>
<feature type="transmembrane region" description="Helical" evidence="9">
    <location>
        <begin position="205"/>
        <end position="226"/>
    </location>
</feature>
<dbReference type="PANTHER" id="PTHR43394:SF1">
    <property type="entry name" value="ATP-BINDING CASSETTE SUB-FAMILY B MEMBER 10, MITOCHONDRIAL"/>
    <property type="match status" value="1"/>
</dbReference>
<gene>
    <name evidence="12" type="ORF">LECACI_7A007042</name>
</gene>
<dbReference type="EMBL" id="CAVMBE010000054">
    <property type="protein sequence ID" value="CAK4031884.1"/>
    <property type="molecule type" value="Genomic_DNA"/>
</dbReference>
<keyword evidence="7 9" id="KW-0472">Membrane</keyword>
<dbReference type="Proteomes" id="UP001296104">
    <property type="component" value="Unassembled WGS sequence"/>
</dbReference>
<evidence type="ECO:0000259" key="11">
    <source>
        <dbReference type="PROSITE" id="PS50929"/>
    </source>
</evidence>
<accession>A0AAI9ED90</accession>
<feature type="transmembrane region" description="Helical" evidence="9">
    <location>
        <begin position="855"/>
        <end position="874"/>
    </location>
</feature>
<dbReference type="InterPro" id="IPR036640">
    <property type="entry name" value="ABC1_TM_sf"/>
</dbReference>
<keyword evidence="5" id="KW-0067">ATP-binding</keyword>
<dbReference type="PROSITE" id="PS00211">
    <property type="entry name" value="ABC_TRANSPORTER_1"/>
    <property type="match status" value="2"/>
</dbReference>
<dbReference type="AlphaFoldDB" id="A0AAI9ED90"/>
<evidence type="ECO:0000313" key="12">
    <source>
        <dbReference type="EMBL" id="CAK4031884.1"/>
    </source>
</evidence>
<dbReference type="GO" id="GO:0090374">
    <property type="term" value="P:oligopeptide export from mitochondrion"/>
    <property type="evidence" value="ECO:0007669"/>
    <property type="project" value="TreeGrafter"/>
</dbReference>
<dbReference type="SMART" id="SM00382">
    <property type="entry name" value="AAA"/>
    <property type="match status" value="2"/>
</dbReference>
<feature type="domain" description="ABC transporter" evidence="10">
    <location>
        <begin position="385"/>
        <end position="634"/>
    </location>
</feature>
<comment type="caution">
    <text evidence="12">The sequence shown here is derived from an EMBL/GenBank/DDBJ whole genome shotgun (WGS) entry which is preliminary data.</text>
</comment>
<dbReference type="GO" id="GO:0016887">
    <property type="term" value="F:ATP hydrolysis activity"/>
    <property type="evidence" value="ECO:0007669"/>
    <property type="project" value="InterPro"/>
</dbReference>
<feature type="region of interest" description="Disordered" evidence="8">
    <location>
        <begin position="1"/>
        <end position="20"/>
    </location>
</feature>
<keyword evidence="4" id="KW-0547">Nucleotide-binding</keyword>
<evidence type="ECO:0000256" key="8">
    <source>
        <dbReference type="SAM" id="MobiDB-lite"/>
    </source>
</evidence>
<dbReference type="Gene3D" id="1.20.1560.10">
    <property type="entry name" value="ABC transporter type 1, transmembrane domain"/>
    <property type="match status" value="1"/>
</dbReference>
<feature type="transmembrane region" description="Helical" evidence="9">
    <location>
        <begin position="54"/>
        <end position="83"/>
    </location>
</feature>
<feature type="transmembrane region" description="Helical" evidence="9">
    <location>
        <begin position="968"/>
        <end position="992"/>
    </location>
</feature>
<keyword evidence="6 9" id="KW-1133">Transmembrane helix</keyword>
<evidence type="ECO:0000256" key="1">
    <source>
        <dbReference type="ARBA" id="ARBA00004141"/>
    </source>
</evidence>
<keyword evidence="13" id="KW-1185">Reference proteome</keyword>
<feature type="domain" description="ABC transmembrane type-1" evidence="11">
    <location>
        <begin position="711"/>
        <end position="997"/>
    </location>
</feature>
<dbReference type="CDD" id="cd18577">
    <property type="entry name" value="ABC_6TM_Pgp_ABCB1_D1_like"/>
    <property type="match status" value="1"/>
</dbReference>
<evidence type="ECO:0000256" key="5">
    <source>
        <dbReference type="ARBA" id="ARBA00022840"/>
    </source>
</evidence>
<comment type="subcellular location">
    <subcellularLocation>
        <location evidence="1">Membrane</location>
        <topology evidence="1">Multi-pass membrane protein</topology>
    </subcellularLocation>
</comment>
<dbReference type="GO" id="GO:0005743">
    <property type="term" value="C:mitochondrial inner membrane"/>
    <property type="evidence" value="ECO:0007669"/>
    <property type="project" value="TreeGrafter"/>
</dbReference>
<evidence type="ECO:0000256" key="6">
    <source>
        <dbReference type="ARBA" id="ARBA00022989"/>
    </source>
</evidence>
<evidence type="ECO:0000256" key="2">
    <source>
        <dbReference type="ARBA" id="ARBA00007577"/>
    </source>
</evidence>
<evidence type="ECO:0000256" key="7">
    <source>
        <dbReference type="ARBA" id="ARBA00023136"/>
    </source>
</evidence>
<feature type="transmembrane region" description="Helical" evidence="9">
    <location>
        <begin position="932"/>
        <end position="956"/>
    </location>
</feature>
<feature type="compositionally biased region" description="Basic and acidic residues" evidence="8">
    <location>
        <begin position="1"/>
        <end position="10"/>
    </location>
</feature>
<evidence type="ECO:0000256" key="4">
    <source>
        <dbReference type="ARBA" id="ARBA00022741"/>
    </source>
</evidence>
<dbReference type="GO" id="GO:0005524">
    <property type="term" value="F:ATP binding"/>
    <property type="evidence" value="ECO:0007669"/>
    <property type="project" value="UniProtKB-KW"/>
</dbReference>
<dbReference type="Pfam" id="PF00664">
    <property type="entry name" value="ABC_membrane"/>
    <property type="match status" value="2"/>
</dbReference>
<dbReference type="InterPro" id="IPR003439">
    <property type="entry name" value="ABC_transporter-like_ATP-bd"/>
</dbReference>
<evidence type="ECO:0000313" key="13">
    <source>
        <dbReference type="Proteomes" id="UP001296104"/>
    </source>
</evidence>
<dbReference type="Pfam" id="PF00005">
    <property type="entry name" value="ABC_tran"/>
    <property type="match status" value="2"/>
</dbReference>
<evidence type="ECO:0000256" key="9">
    <source>
        <dbReference type="SAM" id="Phobius"/>
    </source>
</evidence>
<reference evidence="12" key="1">
    <citation type="submission" date="2023-11" db="EMBL/GenBank/DDBJ databases">
        <authorList>
            <person name="Alioto T."/>
            <person name="Alioto T."/>
            <person name="Gomez Garrido J."/>
        </authorList>
    </citation>
    <scope>NUCLEOTIDE SEQUENCE</scope>
</reference>
<dbReference type="FunFam" id="3.40.50.300:FF:000913">
    <property type="entry name" value="ABC multidrug transporter SitT"/>
    <property type="match status" value="1"/>
</dbReference>
<evidence type="ECO:0000259" key="10">
    <source>
        <dbReference type="PROSITE" id="PS50893"/>
    </source>
</evidence>
<proteinExistence type="inferred from homology"/>
<dbReference type="SUPFAM" id="SSF90123">
    <property type="entry name" value="ABC transporter transmembrane region"/>
    <property type="match status" value="2"/>
</dbReference>
<dbReference type="PROSITE" id="PS50929">
    <property type="entry name" value="ABC_TM1F"/>
    <property type="match status" value="2"/>
</dbReference>
<dbReference type="CDD" id="cd18578">
    <property type="entry name" value="ABC_6TM_Pgp_ABCB1_D2_like"/>
    <property type="match status" value="1"/>
</dbReference>
<dbReference type="GO" id="GO:0015421">
    <property type="term" value="F:ABC-type oligopeptide transporter activity"/>
    <property type="evidence" value="ECO:0007669"/>
    <property type="project" value="TreeGrafter"/>
</dbReference>
<feature type="region of interest" description="Disordered" evidence="8">
    <location>
        <begin position="662"/>
        <end position="688"/>
    </location>
</feature>
<sequence>MAMQESKTEPRVQSNWPPHLSEPESCLLDAQISNSSTTKATYLGLFRYATCKDVAVISISALCSIVGGATLPVMNLVIASIAGNFSKYYQGQTSNFASEMARLTLYLLYLAIGQFFTISASILGFTYTGEKITGQIRYHYLASLLRQNIAYFDNNGAGEVTTRITSDTNMVQEGISEKLGMSLKELSTFVAAYVVGFVIDWRLTLVLTSTVIAISGILGGLSQFVVKWSKKSLACYAEGGSLAEETMGPNSIRNVLAFSLQDTLGRQYEGHLKMAEKFGFRMRSAIAAMAGFLMFCIYSTYALAFWLGSRYLVSGQSTLPHILTVLLSIMSGAFALGHAGPNLQAFTTATAAAAKIYSTIDRQSPMDPASIDGLNICPHALRGAIEFRGVKHVYPARPDVTVLHDLNLMFPPGKTTAIVGSSGSGKSTIIALLQRFYNPVGGQVLLDGLDLREFNIRWLRQQFGLVSQEPVLFDTSVAENIRFGLIGYGFTDSELEPVISDAEAMELIEQAAKMCNADEFIRRLPNGYRTNISGALLSGGQRQRIAIARAIVANPKILLLDEATSALDNKSEKAVQAALENAARGRSTVIVAHRLSTIRGAHNIVVMDGGRVVEQGTHENLLRQQGVYHSLVRAQLQEGSEVHQEPESLDILQEAKGDYSVKESPSRFSSDFDPESKAPPTCGSAPSEQPSLWSVMKFVASLNQPERRVMLLGLVSSIFCGAGNPMQAIFFAKCIAALSLSADRFGELRSQVDFWTGMFLMLALVELCFHLLAGISFAWCSEKLVLRARMQSFRSMLGQDMAYFEEHSVGSLTSFLSTETTHLAGISGVTLGTILNAASTLAIGCIIAVAIGWKLALVCVATTPIVLGCGYLRFSILSRLHSSAMAAQSVSASYACEAISAIRTVASLTLEAEITRRYHEQLVEQARKIRSIVWTSALFGASEGLMTLCVALGFWYGGKLIGEGEYSVFQFFAAFMAVVYGSEAAGTVFSFAPDMAKSRGAAVEVQKLLKRKAPIESSAGEPVHDVQGQIEFRNVHFRYPTRDELVLKGLDLNIQPGQYVALVGHSGCGKSTTISMLERFYDPLIGQVLLDGKDISTLDVKTYRSHFALVSQEPRLYKGTIRDNIVLGSDESQCKEEDIIRVCRDANIYDFIVSLPSGFDTDVGSKAIMLSGGQKQRIAIARALLRNPRILLLDEATSAIDSVSEQAVQAALDNASKGRTTVAIAHRLSTIQKADVIYLLDRGRVAECGSHADLMAKRDKYFELVQSHAQQQVP</sequence>
<feature type="domain" description="ABC transporter" evidence="10">
    <location>
        <begin position="1030"/>
        <end position="1267"/>
    </location>
</feature>
<dbReference type="CDD" id="cd03249">
    <property type="entry name" value="ABC_MTABC3_MDL1_MDL2"/>
    <property type="match status" value="2"/>
</dbReference>
<feature type="transmembrane region" description="Helical" evidence="9">
    <location>
        <begin position="711"/>
        <end position="738"/>
    </location>
</feature>
<dbReference type="InterPro" id="IPR011527">
    <property type="entry name" value="ABC1_TM_dom"/>
</dbReference>
<organism evidence="12 13">
    <name type="scientific">Lecanosticta acicola</name>
    <dbReference type="NCBI Taxonomy" id="111012"/>
    <lineage>
        <taxon>Eukaryota</taxon>
        <taxon>Fungi</taxon>
        <taxon>Dikarya</taxon>
        <taxon>Ascomycota</taxon>
        <taxon>Pezizomycotina</taxon>
        <taxon>Dothideomycetes</taxon>
        <taxon>Dothideomycetidae</taxon>
        <taxon>Mycosphaerellales</taxon>
        <taxon>Mycosphaerellaceae</taxon>
        <taxon>Lecanosticta</taxon>
    </lineage>
</organism>
<feature type="transmembrane region" description="Helical" evidence="9">
    <location>
        <begin position="758"/>
        <end position="780"/>
    </location>
</feature>
<feature type="transmembrane region" description="Helical" evidence="9">
    <location>
        <begin position="319"/>
        <end position="337"/>
    </location>
</feature>
<feature type="transmembrane region" description="Helical" evidence="9">
    <location>
        <begin position="103"/>
        <end position="127"/>
    </location>
</feature>
<dbReference type="FunFam" id="1.20.1560.10:FF:000102">
    <property type="entry name" value="ABC multidrug transporter Mdr1"/>
    <property type="match status" value="1"/>
</dbReference>
<dbReference type="Gene3D" id="3.40.50.300">
    <property type="entry name" value="P-loop containing nucleotide triphosphate hydrolases"/>
    <property type="match status" value="2"/>
</dbReference>
<comment type="similarity">
    <text evidence="2">Belongs to the ABC transporter superfamily. ABCB family. Multidrug resistance exporter (TC 3.A.1.201) subfamily.</text>
</comment>
<keyword evidence="3 9" id="KW-0812">Transmembrane</keyword>
<feature type="transmembrane region" description="Helical" evidence="9">
    <location>
        <begin position="284"/>
        <end position="307"/>
    </location>
</feature>